<dbReference type="AlphaFoldDB" id="A0A835IG78"/>
<proteinExistence type="predicted"/>
<protein>
    <submittedName>
        <fullName evidence="1">Uncharacterized protein</fullName>
    </submittedName>
</protein>
<name>A0A835IG78_9MAGN</name>
<dbReference type="EMBL" id="JADFTS010000003">
    <property type="protein sequence ID" value="KAF9616574.1"/>
    <property type="molecule type" value="Genomic_DNA"/>
</dbReference>
<comment type="caution">
    <text evidence="1">The sequence shown here is derived from an EMBL/GenBank/DDBJ whole genome shotgun (WGS) entry which is preliminary data.</text>
</comment>
<reference evidence="1 2" key="1">
    <citation type="submission" date="2020-10" db="EMBL/GenBank/DDBJ databases">
        <title>The Coptis chinensis genome and diversification of protoberbering-type alkaloids.</title>
        <authorList>
            <person name="Wang B."/>
            <person name="Shu S."/>
            <person name="Song C."/>
            <person name="Liu Y."/>
        </authorList>
    </citation>
    <scope>NUCLEOTIDE SEQUENCE [LARGE SCALE GENOMIC DNA]</scope>
    <source>
        <strain evidence="1">HL-2020</strain>
        <tissue evidence="1">Leaf</tissue>
    </source>
</reference>
<sequence length="147" mass="16261">MNEIGYEETKVGSKACLPTGVQGLGGGLPNLRSKKKGQQKVLKENHVTEALKKLREQTRETVRGLESIVYKPKVGGGGDDLGKEGMMEDWVKQFEELAHIHSIGLEPPQLLDLSPFSSHFILVPEANITHQLLRVTYYHGVITGSRD</sequence>
<dbReference type="OrthoDB" id="21292at2759"/>
<keyword evidence="2" id="KW-1185">Reference proteome</keyword>
<evidence type="ECO:0000313" key="2">
    <source>
        <dbReference type="Proteomes" id="UP000631114"/>
    </source>
</evidence>
<accession>A0A835IG78</accession>
<dbReference type="Proteomes" id="UP000631114">
    <property type="component" value="Unassembled WGS sequence"/>
</dbReference>
<organism evidence="1 2">
    <name type="scientific">Coptis chinensis</name>
    <dbReference type="NCBI Taxonomy" id="261450"/>
    <lineage>
        <taxon>Eukaryota</taxon>
        <taxon>Viridiplantae</taxon>
        <taxon>Streptophyta</taxon>
        <taxon>Embryophyta</taxon>
        <taxon>Tracheophyta</taxon>
        <taxon>Spermatophyta</taxon>
        <taxon>Magnoliopsida</taxon>
        <taxon>Ranunculales</taxon>
        <taxon>Ranunculaceae</taxon>
        <taxon>Coptidoideae</taxon>
        <taxon>Coptis</taxon>
    </lineage>
</organism>
<evidence type="ECO:0000313" key="1">
    <source>
        <dbReference type="EMBL" id="KAF9616574.1"/>
    </source>
</evidence>
<gene>
    <name evidence="1" type="ORF">IFM89_030341</name>
</gene>